<dbReference type="AlphaFoldDB" id="A0A4Q7NUP1"/>
<gene>
    <name evidence="2" type="ORF">EV197_3179</name>
</gene>
<evidence type="ECO:0000313" key="3">
    <source>
        <dbReference type="Proteomes" id="UP000292262"/>
    </source>
</evidence>
<feature type="chain" id="PRO_5020523190" description="Adhesin" evidence="1">
    <location>
        <begin position="21"/>
        <end position="363"/>
    </location>
</feature>
<evidence type="ECO:0000313" key="2">
    <source>
        <dbReference type="EMBL" id="RZS90650.1"/>
    </source>
</evidence>
<protein>
    <recommendedName>
        <fullName evidence="4">Adhesin</fullName>
    </recommendedName>
</protein>
<evidence type="ECO:0008006" key="4">
    <source>
        <dbReference type="Google" id="ProtNLM"/>
    </source>
</evidence>
<feature type="signal peptide" evidence="1">
    <location>
        <begin position="1"/>
        <end position="20"/>
    </location>
</feature>
<reference evidence="2 3" key="1">
    <citation type="submission" date="2019-02" db="EMBL/GenBank/DDBJ databases">
        <title>Genomic Encyclopedia of Type Strains, Phase IV (KMG-IV): sequencing the most valuable type-strain genomes for metagenomic binning, comparative biology and taxonomic classification.</title>
        <authorList>
            <person name="Goeker M."/>
        </authorList>
    </citation>
    <scope>NUCLEOTIDE SEQUENCE [LARGE SCALE GENOMIC DNA]</scope>
    <source>
        <strain evidence="2 3">DSM 17196</strain>
    </source>
</reference>
<dbReference type="RefSeq" id="WP_130287694.1">
    <property type="nucleotide sequence ID" value="NZ_SGXE01000006.1"/>
</dbReference>
<keyword evidence="3" id="KW-1185">Reference proteome</keyword>
<organism evidence="2 3">
    <name type="scientific">Aquimarina brevivitae</name>
    <dbReference type="NCBI Taxonomy" id="323412"/>
    <lineage>
        <taxon>Bacteria</taxon>
        <taxon>Pseudomonadati</taxon>
        <taxon>Bacteroidota</taxon>
        <taxon>Flavobacteriia</taxon>
        <taxon>Flavobacteriales</taxon>
        <taxon>Flavobacteriaceae</taxon>
        <taxon>Aquimarina</taxon>
    </lineage>
</organism>
<comment type="caution">
    <text evidence="2">The sequence shown here is derived from an EMBL/GenBank/DDBJ whole genome shotgun (WGS) entry which is preliminary data.</text>
</comment>
<evidence type="ECO:0000256" key="1">
    <source>
        <dbReference type="SAM" id="SignalP"/>
    </source>
</evidence>
<name>A0A4Q7NUP1_9FLAO</name>
<accession>A0A4Q7NUP1</accession>
<sequence length="363" mass="40405">MKTIYYKLFLALLIPLLSFAHPNDLKGKYNKEKSLKKEFSVNSDALLKIKNDYGNLDITSWDQNKIVIEVTIKVSGNDEEEVIEKLESIDVEFKSSTQMVSAITVFDQNKKSWWDKITGGSSRNLSMKINYKVKVPVTNAIDLNNNYGSITLDKIKGSSKINCDYGQLIIGELLSDTNDINIDYTNNSSIKVMKKGNINADYSDYEVGSSEYINLVADYTQSKLDNVKELNYNCDYGGLKLGNTGSINGVGDYVDIKINTVSDKLVLNTDYGSIIVHKLQPSVKEVIIDADYSGVELNVAPDFNFDFNLKASYGGINVDSDFTVKHKDTKGTSKEYKGYYGTENSGNSIIISSSYGGVKLHKN</sequence>
<dbReference type="EMBL" id="SGXE01000006">
    <property type="protein sequence ID" value="RZS90650.1"/>
    <property type="molecule type" value="Genomic_DNA"/>
</dbReference>
<dbReference type="Proteomes" id="UP000292262">
    <property type="component" value="Unassembled WGS sequence"/>
</dbReference>
<keyword evidence="1" id="KW-0732">Signal</keyword>
<proteinExistence type="predicted"/>
<dbReference type="OrthoDB" id="1117657at2"/>